<protein>
    <submittedName>
        <fullName evidence="3">Deoxyguanosinetriphosphate triphosphohydrolase</fullName>
    </submittedName>
</protein>
<dbReference type="PANTHER" id="PTHR11373">
    <property type="entry name" value="DEOXYNUCLEOSIDE TRIPHOSPHATE TRIPHOSPHOHYDROLASE"/>
    <property type="match status" value="1"/>
</dbReference>
<dbReference type="Gene3D" id="1.10.3210.10">
    <property type="entry name" value="Hypothetical protein af1432"/>
    <property type="match status" value="1"/>
</dbReference>
<dbReference type="GO" id="GO:0006203">
    <property type="term" value="P:dGTP catabolic process"/>
    <property type="evidence" value="ECO:0007669"/>
    <property type="project" value="TreeGrafter"/>
</dbReference>
<evidence type="ECO:0000259" key="1">
    <source>
        <dbReference type="Pfam" id="PF01966"/>
    </source>
</evidence>
<accession>A0A0G1NMJ9</accession>
<name>A0A0G1NMJ9_9BACT</name>
<dbReference type="CDD" id="cd00077">
    <property type="entry name" value="HDc"/>
    <property type="match status" value="1"/>
</dbReference>
<dbReference type="InterPro" id="IPR006674">
    <property type="entry name" value="HD_domain"/>
</dbReference>
<dbReference type="GO" id="GO:0008832">
    <property type="term" value="F:dGTPase activity"/>
    <property type="evidence" value="ECO:0007669"/>
    <property type="project" value="TreeGrafter"/>
</dbReference>
<feature type="domain" description="HD-associated" evidence="2">
    <location>
        <begin position="179"/>
        <end position="281"/>
    </location>
</feature>
<dbReference type="InterPro" id="IPR003607">
    <property type="entry name" value="HD/PDEase_dom"/>
</dbReference>
<keyword evidence="3" id="KW-0378">Hydrolase</keyword>
<reference evidence="3 4" key="1">
    <citation type="journal article" date="2015" name="Nature">
        <title>rRNA introns, odd ribosomes, and small enigmatic genomes across a large radiation of phyla.</title>
        <authorList>
            <person name="Brown C.T."/>
            <person name="Hug L.A."/>
            <person name="Thomas B.C."/>
            <person name="Sharon I."/>
            <person name="Castelle C.J."/>
            <person name="Singh A."/>
            <person name="Wilkins M.J."/>
            <person name="Williams K.H."/>
            <person name="Banfield J.F."/>
        </authorList>
    </citation>
    <scope>NUCLEOTIDE SEQUENCE [LARGE SCALE GENOMIC DNA]</scope>
</reference>
<organism evidence="3 4">
    <name type="scientific">Candidatus Nomurabacteria bacterium GW2011_GWA1_46_11</name>
    <dbReference type="NCBI Taxonomy" id="1618732"/>
    <lineage>
        <taxon>Bacteria</taxon>
        <taxon>Candidatus Nomuraibacteriota</taxon>
    </lineage>
</organism>
<dbReference type="InterPro" id="IPR045509">
    <property type="entry name" value="HD_assoc_2"/>
</dbReference>
<evidence type="ECO:0000259" key="2">
    <source>
        <dbReference type="Pfam" id="PF19276"/>
    </source>
</evidence>
<dbReference type="SUPFAM" id="SSF109604">
    <property type="entry name" value="HD-domain/PDEase-like"/>
    <property type="match status" value="1"/>
</dbReference>
<proteinExistence type="predicted"/>
<comment type="caution">
    <text evidence="3">The sequence shown here is derived from an EMBL/GenBank/DDBJ whole genome shotgun (WGS) entry which is preliminary data.</text>
</comment>
<dbReference type="EMBL" id="LCLS01000011">
    <property type="protein sequence ID" value="KKU21809.1"/>
    <property type="molecule type" value="Genomic_DNA"/>
</dbReference>
<evidence type="ECO:0000313" key="4">
    <source>
        <dbReference type="Proteomes" id="UP000034107"/>
    </source>
</evidence>
<evidence type="ECO:0000313" key="3">
    <source>
        <dbReference type="EMBL" id="KKU21809.1"/>
    </source>
</evidence>
<dbReference type="AlphaFoldDB" id="A0A0G1NMJ9"/>
<dbReference type="Pfam" id="PF19276">
    <property type="entry name" value="HD_assoc_2"/>
    <property type="match status" value="1"/>
</dbReference>
<gene>
    <name evidence="3" type="ORF">UX31_C0011G0001</name>
</gene>
<sequence>MEGKYYKKYIRIPPNETVDVRGILPIVNHPRFQRLLYVGQLGATLRVFPGASHNRFEHALGVYSKTVKFCVKLVEEKSLTPKEAKNVSLFALIHDIGHGPFSHLIEELTPYDHDKNGLTVLDELKDVIKQSGGDIALIRKIFARQNPLYRIVMDKNLGMDKLDYLDRDTFHTGFGQRPDVATILDYLNWIDNRLVVDKKSLEAAKQIQRLYLYMFREVYLHKSSLIAQRFLQKMFALYLSLRKINPKELWALNDAELMAKIYTDPDARLKFLYTSYLHRVLPSTGLVFRINTSQHKERLAGKHIKIIGQDQKFFEKFSKIQSPADLEKIENIIAQALKVPPYMILVVPTLSLWRFVPEDVFYHDEGRILSLRVTQSEYFESMGTELSDYLAVRVCIVGDRRLIYNNAAKISRLIKNSIL</sequence>
<feature type="domain" description="HD" evidence="1">
    <location>
        <begin position="55"/>
        <end position="129"/>
    </location>
</feature>
<dbReference type="InterPro" id="IPR050135">
    <property type="entry name" value="dGTPase-like"/>
</dbReference>
<dbReference type="PANTHER" id="PTHR11373:SF4">
    <property type="entry name" value="DEOXYNUCLEOSIDE TRIPHOSPHATE TRIPHOSPHOHYDROLASE SAMHD1"/>
    <property type="match status" value="1"/>
</dbReference>
<dbReference type="Proteomes" id="UP000034107">
    <property type="component" value="Unassembled WGS sequence"/>
</dbReference>
<dbReference type="Pfam" id="PF01966">
    <property type="entry name" value="HD"/>
    <property type="match status" value="1"/>
</dbReference>